<dbReference type="SUPFAM" id="SSF142695">
    <property type="entry name" value="RibA-like"/>
    <property type="match status" value="1"/>
</dbReference>
<dbReference type="PANTHER" id="PTHR21327:SF18">
    <property type="entry name" value="3,4-DIHYDROXY-2-BUTANONE 4-PHOSPHATE SYNTHASE"/>
    <property type="match status" value="1"/>
</dbReference>
<evidence type="ECO:0000313" key="13">
    <source>
        <dbReference type="Proteomes" id="UP001327219"/>
    </source>
</evidence>
<protein>
    <recommendedName>
        <fullName evidence="3">GTP cyclohydrolase II</fullName>
        <ecNumber evidence="3">3.5.4.25</ecNumber>
    </recommendedName>
</protein>
<dbReference type="RefSeq" id="WP_323732601.1">
    <property type="nucleotide sequence ID" value="NZ_CP110820.1"/>
</dbReference>
<dbReference type="Gene3D" id="3.40.50.10990">
    <property type="entry name" value="GTP cyclohydrolase II"/>
    <property type="match status" value="1"/>
</dbReference>
<dbReference type="InterPro" id="IPR032677">
    <property type="entry name" value="GTP_cyclohydro_II"/>
</dbReference>
<evidence type="ECO:0000256" key="6">
    <source>
        <dbReference type="ARBA" id="ARBA00022741"/>
    </source>
</evidence>
<comment type="catalytic activity">
    <reaction evidence="10">
        <text>GTP + 4 H2O = 2,5-diamino-6-hydroxy-4-(5-phosphoribosylamino)-pyrimidine + formate + 2 phosphate + 3 H(+)</text>
        <dbReference type="Rhea" id="RHEA:23704"/>
        <dbReference type="ChEBI" id="CHEBI:15377"/>
        <dbReference type="ChEBI" id="CHEBI:15378"/>
        <dbReference type="ChEBI" id="CHEBI:15740"/>
        <dbReference type="ChEBI" id="CHEBI:37565"/>
        <dbReference type="ChEBI" id="CHEBI:43474"/>
        <dbReference type="ChEBI" id="CHEBI:58614"/>
        <dbReference type="EC" id="3.5.4.25"/>
    </reaction>
</comment>
<organism evidence="12 13">
    <name type="scientific">Candidatus Bandiella euplotis</name>
    <dbReference type="NCBI Taxonomy" id="1664265"/>
    <lineage>
        <taxon>Bacteria</taxon>
        <taxon>Pseudomonadati</taxon>
        <taxon>Pseudomonadota</taxon>
        <taxon>Alphaproteobacteria</taxon>
        <taxon>Rickettsiales</taxon>
        <taxon>Candidatus Midichloriaceae</taxon>
        <taxon>Candidatus Bandiella</taxon>
    </lineage>
</organism>
<keyword evidence="13" id="KW-1185">Reference proteome</keyword>
<keyword evidence="5" id="KW-0479">Metal-binding</keyword>
<evidence type="ECO:0000256" key="10">
    <source>
        <dbReference type="ARBA" id="ARBA00049295"/>
    </source>
</evidence>
<evidence type="ECO:0000256" key="4">
    <source>
        <dbReference type="ARBA" id="ARBA00022619"/>
    </source>
</evidence>
<keyword evidence="9" id="KW-0342">GTP-binding</keyword>
<evidence type="ECO:0000256" key="9">
    <source>
        <dbReference type="ARBA" id="ARBA00023134"/>
    </source>
</evidence>
<keyword evidence="8" id="KW-0862">Zinc</keyword>
<dbReference type="Proteomes" id="UP001327219">
    <property type="component" value="Chromosome"/>
</dbReference>
<feature type="domain" description="GTP cyclohydrolase II" evidence="11">
    <location>
        <begin position="77"/>
        <end position="240"/>
    </location>
</feature>
<dbReference type="InterPro" id="IPR036144">
    <property type="entry name" value="RibA-like_sf"/>
</dbReference>
<dbReference type="EC" id="3.5.4.25" evidence="3"/>
<evidence type="ECO:0000256" key="7">
    <source>
        <dbReference type="ARBA" id="ARBA00022801"/>
    </source>
</evidence>
<evidence type="ECO:0000313" key="12">
    <source>
        <dbReference type="EMBL" id="WPX96919.1"/>
    </source>
</evidence>
<dbReference type="InterPro" id="IPR000926">
    <property type="entry name" value="RibA"/>
</dbReference>
<sequence>MFCLNSVAEDNLLIAPKTSLEEKSLSLLKLGELIQAAITVILGPDDKVSFPVNSLDADDVENYLKHIQDEELKEICEAEIHLKLAKGKIKAFRSEFGKDHYAVIIYPKEKNTIGFTPLVRVHSSCFTGDILASIKCDCFDQLQSAIKIMSEQDGGVIIYLNQEGRGIGLTNKIRVYQAQSLGLDTVEANEAIGLQEDARNFTTAAKILKLLNIRTIKLLSNNPAKSDDLTKDGIIVSEIVSHQFLNAEVKKYYQTKVDKLKHKIDLSTEQKSM</sequence>
<dbReference type="CDD" id="cd00641">
    <property type="entry name" value="GTP_cyclohydro2"/>
    <property type="match status" value="1"/>
</dbReference>
<gene>
    <name evidence="12" type="ORF">Bandiella_01055</name>
</gene>
<keyword evidence="6" id="KW-0547">Nucleotide-binding</keyword>
<evidence type="ECO:0000256" key="2">
    <source>
        <dbReference type="ARBA" id="ARBA00004853"/>
    </source>
</evidence>
<dbReference type="NCBIfam" id="NF001591">
    <property type="entry name" value="PRK00393.1"/>
    <property type="match status" value="1"/>
</dbReference>
<keyword evidence="7" id="KW-0378">Hydrolase</keyword>
<reference evidence="12 13" key="1">
    <citation type="submission" date="2022-11" db="EMBL/GenBank/DDBJ databases">
        <title>Host association and intracellularity evolved multiple times independently in the Rickettsiales.</title>
        <authorList>
            <person name="Castelli M."/>
            <person name="Nardi T."/>
            <person name="Gammuto L."/>
            <person name="Bellinzona G."/>
            <person name="Sabaneyeva E."/>
            <person name="Potekhin A."/>
            <person name="Serra V."/>
            <person name="Petroni G."/>
            <person name="Sassera D."/>
        </authorList>
    </citation>
    <scope>NUCLEOTIDE SEQUENCE [LARGE SCALE GENOMIC DNA]</scope>
    <source>
        <strain evidence="12 13">NDG2</strain>
    </source>
</reference>
<accession>A0ABZ0UMH7</accession>
<comment type="cofactor">
    <cofactor evidence="1">
        <name>Zn(2+)</name>
        <dbReference type="ChEBI" id="CHEBI:29105"/>
    </cofactor>
</comment>
<evidence type="ECO:0000256" key="5">
    <source>
        <dbReference type="ARBA" id="ARBA00022723"/>
    </source>
</evidence>
<keyword evidence="4" id="KW-0686">Riboflavin biosynthesis</keyword>
<evidence type="ECO:0000259" key="11">
    <source>
        <dbReference type="Pfam" id="PF00925"/>
    </source>
</evidence>
<name>A0ABZ0UMH7_9RICK</name>
<evidence type="ECO:0000256" key="3">
    <source>
        <dbReference type="ARBA" id="ARBA00012762"/>
    </source>
</evidence>
<dbReference type="PANTHER" id="PTHR21327">
    <property type="entry name" value="GTP CYCLOHYDROLASE II-RELATED"/>
    <property type="match status" value="1"/>
</dbReference>
<dbReference type="EMBL" id="CP110820">
    <property type="protein sequence ID" value="WPX96919.1"/>
    <property type="molecule type" value="Genomic_DNA"/>
</dbReference>
<comment type="pathway">
    <text evidence="2">Cofactor biosynthesis; riboflavin biosynthesis; 5-amino-6-(D-ribitylamino)uracil from GTP: step 1/4.</text>
</comment>
<evidence type="ECO:0000256" key="1">
    <source>
        <dbReference type="ARBA" id="ARBA00001947"/>
    </source>
</evidence>
<proteinExistence type="predicted"/>
<dbReference type="Pfam" id="PF00925">
    <property type="entry name" value="GTP_cyclohydro2"/>
    <property type="match status" value="1"/>
</dbReference>
<evidence type="ECO:0000256" key="8">
    <source>
        <dbReference type="ARBA" id="ARBA00022833"/>
    </source>
</evidence>